<dbReference type="AlphaFoldDB" id="A0A914RB41"/>
<evidence type="ECO:0000313" key="2">
    <source>
        <dbReference type="Proteomes" id="UP000887564"/>
    </source>
</evidence>
<dbReference type="WBParaSite" id="PEQ_0000348601-mRNA-1">
    <property type="protein sequence ID" value="PEQ_0000348601-mRNA-1"/>
    <property type="gene ID" value="PEQ_0000348601"/>
</dbReference>
<proteinExistence type="predicted"/>
<accession>A0A914RB41</accession>
<name>A0A914RB41_PAREQ</name>
<keyword evidence="2" id="KW-1185">Reference proteome</keyword>
<evidence type="ECO:0000256" key="1">
    <source>
        <dbReference type="SAM" id="MobiDB-lite"/>
    </source>
</evidence>
<organism evidence="2 3">
    <name type="scientific">Parascaris equorum</name>
    <name type="common">Equine roundworm</name>
    <dbReference type="NCBI Taxonomy" id="6256"/>
    <lineage>
        <taxon>Eukaryota</taxon>
        <taxon>Metazoa</taxon>
        <taxon>Ecdysozoa</taxon>
        <taxon>Nematoda</taxon>
        <taxon>Chromadorea</taxon>
        <taxon>Rhabditida</taxon>
        <taxon>Spirurina</taxon>
        <taxon>Ascaridomorpha</taxon>
        <taxon>Ascaridoidea</taxon>
        <taxon>Ascarididae</taxon>
        <taxon>Parascaris</taxon>
    </lineage>
</organism>
<reference evidence="3" key="1">
    <citation type="submission" date="2022-11" db="UniProtKB">
        <authorList>
            <consortium name="WormBaseParasite"/>
        </authorList>
    </citation>
    <scope>IDENTIFICATION</scope>
</reference>
<feature type="compositionally biased region" description="Basic and acidic residues" evidence="1">
    <location>
        <begin position="61"/>
        <end position="72"/>
    </location>
</feature>
<dbReference type="Proteomes" id="UP000887564">
    <property type="component" value="Unplaced"/>
</dbReference>
<evidence type="ECO:0000313" key="3">
    <source>
        <dbReference type="WBParaSite" id="PEQ_0000348601-mRNA-1"/>
    </source>
</evidence>
<sequence length="116" mass="13377">MKKQYGDNIIGNYVELEYEAFNKNIVNTNSAHKCRWEVSIRNHLGSLGETEDDVPQSLIENARKAEPHASQKDKYLPENFDVAQFNFKGPLVIEHKPVFTTVHLFVTQCPIYELLL</sequence>
<feature type="region of interest" description="Disordered" evidence="1">
    <location>
        <begin position="47"/>
        <end position="72"/>
    </location>
</feature>
<protein>
    <submittedName>
        <fullName evidence="3">Uncharacterized protein</fullName>
    </submittedName>
</protein>